<reference evidence="3 4" key="1">
    <citation type="journal article" date="2020" name="ISME J.">
        <title>Parallel Reductive Genome Evolution in Desulfovibrio Ectosymbionts Independently Acquired by Trichonympha Protists in the Termite Gut.</title>
        <authorList>
            <person name="Takeuchi M."/>
            <person name="Kuwahara H."/>
            <person name="Murakami T."/>
            <person name="Takahashi K."/>
            <person name="Kajitani R."/>
            <person name="Toyoda A."/>
            <person name="Itoh T."/>
            <person name="Ohkuma M."/>
            <person name="Hongoh Y."/>
        </authorList>
    </citation>
    <scope>NUCLEOTIDE SEQUENCE [LARGE SCALE GENOMIC DNA]</scope>
    <source>
        <strain evidence="3">ZnDsv-02</strain>
    </source>
</reference>
<dbReference type="InterPro" id="IPR008258">
    <property type="entry name" value="Transglycosylase_SLT_dom_1"/>
</dbReference>
<feature type="domain" description="Transglycosylase SLT" evidence="2">
    <location>
        <begin position="26"/>
        <end position="128"/>
    </location>
</feature>
<sequence length="158" mass="17851">MKTTAILFCLLIGSALLVHAANLAPPPGLMEAIARQESDMNPLAVNVAGKDYYPATREEAIQIIRQAQAAGKSYDVGLHQINRYWIDKYSISPERSLDPEINRQWATAILEDEITRHGLNWKAIGKYHSPDIERGRRYAWLIYRHYTRQAAKAGGYGK</sequence>
<protein>
    <submittedName>
        <fullName evidence="3">Putative type IV secretion system component virB1</fullName>
    </submittedName>
</protein>
<feature type="signal peptide" evidence="1">
    <location>
        <begin position="1"/>
        <end position="20"/>
    </location>
</feature>
<name>A0A6L2R7F6_9BACT</name>
<keyword evidence="1" id="KW-0732">Signal</keyword>
<evidence type="ECO:0000256" key="1">
    <source>
        <dbReference type="SAM" id="SignalP"/>
    </source>
</evidence>
<dbReference type="EMBL" id="BLLL01000017">
    <property type="protein sequence ID" value="GFH63435.1"/>
    <property type="molecule type" value="Genomic_DNA"/>
</dbReference>
<feature type="chain" id="PRO_5026702235" evidence="1">
    <location>
        <begin position="21"/>
        <end position="158"/>
    </location>
</feature>
<comment type="caution">
    <text evidence="3">The sequence shown here is derived from an EMBL/GenBank/DDBJ whole genome shotgun (WGS) entry which is preliminary data.</text>
</comment>
<dbReference type="AlphaFoldDB" id="A0A6L2R7F6"/>
<evidence type="ECO:0000313" key="4">
    <source>
        <dbReference type="Proteomes" id="UP000505077"/>
    </source>
</evidence>
<accession>A0A6L2R7F6</accession>
<evidence type="ECO:0000259" key="2">
    <source>
        <dbReference type="Pfam" id="PF01464"/>
    </source>
</evidence>
<dbReference type="Proteomes" id="UP000505077">
    <property type="component" value="Unassembled WGS sequence"/>
</dbReference>
<dbReference type="CDD" id="cd13400">
    <property type="entry name" value="LT_IagB-like"/>
    <property type="match status" value="1"/>
</dbReference>
<dbReference type="SUPFAM" id="SSF53955">
    <property type="entry name" value="Lysozyme-like"/>
    <property type="match status" value="1"/>
</dbReference>
<evidence type="ECO:0000313" key="3">
    <source>
        <dbReference type="EMBL" id="GFH63435.1"/>
    </source>
</evidence>
<gene>
    <name evidence="3" type="ORF">ZNDK_1206</name>
</gene>
<dbReference type="InterPro" id="IPR023346">
    <property type="entry name" value="Lysozyme-like_dom_sf"/>
</dbReference>
<dbReference type="Gene3D" id="1.10.530.10">
    <property type="match status" value="1"/>
</dbReference>
<organism evidence="3 4">
    <name type="scientific">Candidatus Desulfovibrio kirbyi</name>
    <dbReference type="NCBI Taxonomy" id="2696086"/>
    <lineage>
        <taxon>Bacteria</taxon>
        <taxon>Pseudomonadati</taxon>
        <taxon>Thermodesulfobacteriota</taxon>
        <taxon>Desulfovibrionia</taxon>
        <taxon>Desulfovibrionales</taxon>
        <taxon>Desulfovibrionaceae</taxon>
        <taxon>Desulfovibrio</taxon>
    </lineage>
</organism>
<proteinExistence type="predicted"/>
<dbReference type="Pfam" id="PF01464">
    <property type="entry name" value="SLT"/>
    <property type="match status" value="1"/>
</dbReference>